<name>A0A0A3XZM0_BRAJP</name>
<accession>A0A0A3XZM0</accession>
<comment type="caution">
    <text evidence="1">The sequence shown here is derived from an EMBL/GenBank/DDBJ whole genome shotgun (WGS) entry which is preliminary data.</text>
</comment>
<organism evidence="1 2">
    <name type="scientific">Bradyrhizobium japonicum</name>
    <dbReference type="NCBI Taxonomy" id="375"/>
    <lineage>
        <taxon>Bacteria</taxon>
        <taxon>Pseudomonadati</taxon>
        <taxon>Pseudomonadota</taxon>
        <taxon>Alphaproteobacteria</taxon>
        <taxon>Hyphomicrobiales</taxon>
        <taxon>Nitrobacteraceae</taxon>
        <taxon>Bradyrhizobium</taxon>
    </lineage>
</organism>
<evidence type="ECO:0000313" key="2">
    <source>
        <dbReference type="Proteomes" id="UP000030377"/>
    </source>
</evidence>
<proteinExistence type="predicted"/>
<dbReference type="AlphaFoldDB" id="A0A0A3XZM0"/>
<reference evidence="1 2" key="1">
    <citation type="submission" date="2014-09" db="EMBL/GenBank/DDBJ databases">
        <title>Draft genome of Bradyrhizobium japonicum Is-34.</title>
        <authorList>
            <person name="Tsurumaru H."/>
            <person name="Yamakawa T."/>
            <person name="Hashimoto S."/>
            <person name="Okizaki K."/>
            <person name="Kanesaki Y."/>
            <person name="Yoshikawa H."/>
            <person name="Yajima S."/>
        </authorList>
    </citation>
    <scope>NUCLEOTIDE SEQUENCE [LARGE SCALE GENOMIC DNA]</scope>
    <source>
        <strain evidence="1 2">Is-34</strain>
    </source>
</reference>
<sequence length="79" mass="8476">MTGVHDSGNSSLWSSLQTIRLAQAQLYQLNGEGATPTIISSRIHLCDVLLGEISGIRARLARNIAHTREEVGAGPQLHS</sequence>
<evidence type="ECO:0000313" key="1">
    <source>
        <dbReference type="EMBL" id="KGT78769.1"/>
    </source>
</evidence>
<dbReference type="Proteomes" id="UP000030377">
    <property type="component" value="Unassembled WGS sequence"/>
</dbReference>
<protein>
    <submittedName>
        <fullName evidence="1">Uncharacterized protein</fullName>
    </submittedName>
</protein>
<gene>
    <name evidence="1" type="ORF">MA20_15450</name>
</gene>
<dbReference type="EMBL" id="JRPN01000014">
    <property type="protein sequence ID" value="KGT78769.1"/>
    <property type="molecule type" value="Genomic_DNA"/>
</dbReference>